<evidence type="ECO:0000313" key="1">
    <source>
        <dbReference type="EMBL" id="MDR9899895.1"/>
    </source>
</evidence>
<evidence type="ECO:0000313" key="2">
    <source>
        <dbReference type="Proteomes" id="UP000667802"/>
    </source>
</evidence>
<name>A0AAP5IHS1_9CYAN</name>
<sequence>MVAGSPLSWLIQLPDSVEILCSTAQETGKIVTECSATCINYKDFETKKIRRSFSCQFHSLALEEGGRVDSTVKNLAQR</sequence>
<proteinExistence type="predicted"/>
<dbReference type="Proteomes" id="UP000667802">
    <property type="component" value="Unassembled WGS sequence"/>
</dbReference>
<reference evidence="2" key="1">
    <citation type="journal article" date="2021" name="Science">
        <title>Hunting the eagle killer: A cyanobacterial neurotoxin causes vacuolar myelinopathy.</title>
        <authorList>
            <person name="Breinlinger S."/>
            <person name="Phillips T.J."/>
            <person name="Haram B.N."/>
            <person name="Mares J."/>
            <person name="Martinez Yerena J.A."/>
            <person name="Hrouzek P."/>
            <person name="Sobotka R."/>
            <person name="Henderson W.M."/>
            <person name="Schmieder P."/>
            <person name="Williams S.M."/>
            <person name="Lauderdale J.D."/>
            <person name="Wilde H.D."/>
            <person name="Gerrin W."/>
            <person name="Kust A."/>
            <person name="Washington J.W."/>
            <person name="Wagner C."/>
            <person name="Geier B."/>
            <person name="Liebeke M."/>
            <person name="Enke H."/>
            <person name="Niedermeyer T.H.J."/>
            <person name="Wilde S.B."/>
        </authorList>
    </citation>
    <scope>NUCLEOTIDE SEQUENCE [LARGE SCALE GENOMIC DNA]</scope>
    <source>
        <strain evidence="2">Thurmond2011</strain>
    </source>
</reference>
<comment type="caution">
    <text evidence="1">The sequence shown here is derived from an EMBL/GenBank/DDBJ whole genome shotgun (WGS) entry which is preliminary data.</text>
</comment>
<protein>
    <submittedName>
        <fullName evidence="1">Uncharacterized protein</fullName>
    </submittedName>
</protein>
<organism evidence="1 2">
    <name type="scientific">Aetokthonos hydrillicola Thurmond2011</name>
    <dbReference type="NCBI Taxonomy" id="2712845"/>
    <lineage>
        <taxon>Bacteria</taxon>
        <taxon>Bacillati</taxon>
        <taxon>Cyanobacteriota</taxon>
        <taxon>Cyanophyceae</taxon>
        <taxon>Nostocales</taxon>
        <taxon>Hapalosiphonaceae</taxon>
        <taxon>Aetokthonos</taxon>
    </lineage>
</organism>
<dbReference type="EMBL" id="JAALHA020000028">
    <property type="protein sequence ID" value="MDR9899895.1"/>
    <property type="molecule type" value="Genomic_DNA"/>
</dbReference>
<gene>
    <name evidence="1" type="ORF">G7B40_035865</name>
</gene>
<dbReference type="AlphaFoldDB" id="A0AAP5IHS1"/>
<accession>A0AAP5IHS1</accession>
<keyword evidence="2" id="KW-1185">Reference proteome</keyword>